<feature type="compositionally biased region" description="Basic and acidic residues" evidence="1">
    <location>
        <begin position="106"/>
        <end position="117"/>
    </location>
</feature>
<dbReference type="AlphaFoldDB" id="A0A8D8CX53"/>
<protein>
    <submittedName>
        <fullName evidence="2">(northern house mosquito) hypothetical protein</fullName>
    </submittedName>
</protein>
<proteinExistence type="predicted"/>
<dbReference type="EMBL" id="HBUE01140154">
    <property type="protein sequence ID" value="CAG6500402.1"/>
    <property type="molecule type" value="Transcribed_RNA"/>
</dbReference>
<dbReference type="EMBL" id="HBUE01140156">
    <property type="protein sequence ID" value="CAG6500404.1"/>
    <property type="molecule type" value="Transcribed_RNA"/>
</dbReference>
<feature type="compositionally biased region" description="Basic and acidic residues" evidence="1">
    <location>
        <begin position="65"/>
        <end position="74"/>
    </location>
</feature>
<organism evidence="2">
    <name type="scientific">Culex pipiens</name>
    <name type="common">House mosquito</name>
    <dbReference type="NCBI Taxonomy" id="7175"/>
    <lineage>
        <taxon>Eukaryota</taxon>
        <taxon>Metazoa</taxon>
        <taxon>Ecdysozoa</taxon>
        <taxon>Arthropoda</taxon>
        <taxon>Hexapoda</taxon>
        <taxon>Insecta</taxon>
        <taxon>Pterygota</taxon>
        <taxon>Neoptera</taxon>
        <taxon>Endopterygota</taxon>
        <taxon>Diptera</taxon>
        <taxon>Nematocera</taxon>
        <taxon>Culicoidea</taxon>
        <taxon>Culicidae</taxon>
        <taxon>Culicinae</taxon>
        <taxon>Culicini</taxon>
        <taxon>Culex</taxon>
        <taxon>Culex</taxon>
    </lineage>
</organism>
<sequence>MRRIPIQTVHGIRPRILSEHDPKRAPNLQPRRDRVCFKTTHRNHAVLPSAHHNRHNHAVHAPQAGDREIPRSQENHPSFGALDRLRPGAGVRRRHNLAGPVRRNRLPRESATAERGTDASQKVPHTVRELCRSQGQKPDVVIAAAGRGTAQAVLPHRGRR</sequence>
<name>A0A8D8CX53_CULPI</name>
<evidence type="ECO:0000256" key="1">
    <source>
        <dbReference type="SAM" id="MobiDB-lite"/>
    </source>
</evidence>
<evidence type="ECO:0000313" key="2">
    <source>
        <dbReference type="EMBL" id="CAG6500404.1"/>
    </source>
</evidence>
<feature type="region of interest" description="Disordered" evidence="1">
    <location>
        <begin position="45"/>
        <end position="125"/>
    </location>
</feature>
<accession>A0A8D8CX53</accession>
<reference evidence="2" key="1">
    <citation type="submission" date="2021-05" db="EMBL/GenBank/DDBJ databases">
        <authorList>
            <person name="Alioto T."/>
            <person name="Alioto T."/>
            <person name="Gomez Garrido J."/>
        </authorList>
    </citation>
    <scope>NUCLEOTIDE SEQUENCE</scope>
</reference>